<dbReference type="EMBL" id="BSSQ01000004">
    <property type="protein sequence ID" value="GLX66603.1"/>
    <property type="molecule type" value="Genomic_DNA"/>
</dbReference>
<proteinExistence type="predicted"/>
<organism evidence="2 3">
    <name type="scientific">Paenibacillus glycanilyticus</name>
    <dbReference type="NCBI Taxonomy" id="126569"/>
    <lineage>
        <taxon>Bacteria</taxon>
        <taxon>Bacillati</taxon>
        <taxon>Bacillota</taxon>
        <taxon>Bacilli</taxon>
        <taxon>Bacillales</taxon>
        <taxon>Paenibacillaceae</taxon>
        <taxon>Paenibacillus</taxon>
    </lineage>
</organism>
<feature type="region of interest" description="Disordered" evidence="1">
    <location>
        <begin position="15"/>
        <end position="35"/>
    </location>
</feature>
<sequence>MSKKHDDEYNEIYNETSNTVAGINTPKDHEGSGPIDMISDAVEKIVDNVEHTFDGHHHKDKKKHR</sequence>
<comment type="caution">
    <text evidence="2">The sequence shown here is derived from an EMBL/GenBank/DDBJ whole genome shotgun (WGS) entry which is preliminary data.</text>
</comment>
<evidence type="ECO:0008006" key="4">
    <source>
        <dbReference type="Google" id="ProtNLM"/>
    </source>
</evidence>
<evidence type="ECO:0000313" key="3">
    <source>
        <dbReference type="Proteomes" id="UP001157114"/>
    </source>
</evidence>
<keyword evidence="3" id="KW-1185">Reference proteome</keyword>
<evidence type="ECO:0000313" key="2">
    <source>
        <dbReference type="EMBL" id="GLX66603.1"/>
    </source>
</evidence>
<evidence type="ECO:0000256" key="1">
    <source>
        <dbReference type="SAM" id="MobiDB-lite"/>
    </source>
</evidence>
<gene>
    <name evidence="2" type="ORF">MU1_09470</name>
</gene>
<dbReference type="RefSeq" id="WP_284237309.1">
    <property type="nucleotide sequence ID" value="NZ_BSSQ01000004.1"/>
</dbReference>
<name>A0ABQ6GBF5_9BACL</name>
<reference evidence="2 3" key="1">
    <citation type="submission" date="2023-03" db="EMBL/GenBank/DDBJ databases">
        <title>Draft genome sequence of the bacteria which degrade cell wall of Tricholomamatutake.</title>
        <authorList>
            <person name="Konishi Y."/>
            <person name="Fukuta Y."/>
            <person name="Shirasaka N."/>
        </authorList>
    </citation>
    <scope>NUCLEOTIDE SEQUENCE [LARGE SCALE GENOMIC DNA]</scope>
    <source>
        <strain evidence="3">mu1</strain>
    </source>
</reference>
<dbReference type="Proteomes" id="UP001157114">
    <property type="component" value="Unassembled WGS sequence"/>
</dbReference>
<protein>
    <recommendedName>
        <fullName evidence="4">DUF4025 domain-containing protein</fullName>
    </recommendedName>
</protein>
<accession>A0ABQ6GBF5</accession>